<evidence type="ECO:0000256" key="2">
    <source>
        <dbReference type="SAM" id="Phobius"/>
    </source>
</evidence>
<feature type="region of interest" description="Disordered" evidence="1">
    <location>
        <begin position="169"/>
        <end position="200"/>
    </location>
</feature>
<reference evidence="4" key="3">
    <citation type="submission" date="2016-11" db="EMBL/GenBank/DDBJ databases">
        <authorList>
            <person name="Varghese N."/>
            <person name="Submissions S."/>
        </authorList>
    </citation>
    <scope>NUCLEOTIDE SEQUENCE</scope>
    <source>
        <strain evidence="4">DSM 1682</strain>
    </source>
</reference>
<evidence type="ECO:0000256" key="1">
    <source>
        <dbReference type="SAM" id="MobiDB-lite"/>
    </source>
</evidence>
<evidence type="ECO:0000313" key="6">
    <source>
        <dbReference type="Proteomes" id="UP000184204"/>
    </source>
</evidence>
<feature type="transmembrane region" description="Helical" evidence="2">
    <location>
        <begin position="49"/>
        <end position="67"/>
    </location>
</feature>
<dbReference type="RefSeq" id="WP_066053250.1">
    <property type="nucleotide sequence ID" value="NZ_CP014223.1"/>
</dbReference>
<feature type="compositionally biased region" description="Basic residues" evidence="1">
    <location>
        <begin position="182"/>
        <end position="200"/>
    </location>
</feature>
<name>A0A0X8VBA0_ANAPI</name>
<dbReference type="NCBIfam" id="TIGR02893">
    <property type="entry name" value="spore_yabQ"/>
    <property type="match status" value="1"/>
</dbReference>
<feature type="transmembrane region" description="Helical" evidence="2">
    <location>
        <begin position="12"/>
        <end position="29"/>
    </location>
</feature>
<reference evidence="6" key="4">
    <citation type="submission" date="2016-11" db="EMBL/GenBank/DDBJ databases">
        <authorList>
            <person name="Jaros S."/>
            <person name="Januszkiewicz K."/>
            <person name="Wedrychowicz H."/>
        </authorList>
    </citation>
    <scope>NUCLEOTIDE SEQUENCE [LARGE SCALE GENOMIC DNA]</scope>
    <source>
        <strain evidence="6">DSM 1682</strain>
    </source>
</reference>
<sequence length="200" mass="23018">MILSLQGQAQLFLLSVLLGGILGLVYDCLRVFRHIIPHKRLWVQLEDGLYWLCSIIFAFVVILGANAGEIRFFMILGMFGGMGVYFLSLSHLVIAVSDKVIYIVKRVLFLFFAIIMTPFRLVYLVIRTPLRKAGFFCGKFKKKVLHSCNFYAKIKLNTLRRDWNIAVRKKRKSGDEPNAQKAKAKRPAKGKHRKKNVKTR</sequence>
<dbReference type="AlphaFoldDB" id="A0A0X8VBA0"/>
<feature type="transmembrane region" description="Helical" evidence="2">
    <location>
        <begin position="73"/>
        <end position="95"/>
    </location>
</feature>
<dbReference type="Proteomes" id="UP000184204">
    <property type="component" value="Unassembled WGS sequence"/>
</dbReference>
<dbReference type="OrthoDB" id="9801633at2"/>
<keyword evidence="2" id="KW-0472">Membrane</keyword>
<dbReference type="Pfam" id="PF09578">
    <property type="entry name" value="Spore_YabQ"/>
    <property type="match status" value="1"/>
</dbReference>
<proteinExistence type="predicted"/>
<evidence type="ECO:0000313" key="3">
    <source>
        <dbReference type="EMBL" id="AMJ42437.1"/>
    </source>
</evidence>
<protein>
    <submittedName>
        <fullName evidence="4">Spore cortex biosynthesis protein YabQ</fullName>
    </submittedName>
    <submittedName>
        <fullName evidence="3">Spore cortex protein YabQ</fullName>
    </submittedName>
</protein>
<dbReference type="EMBL" id="FQUA01000001">
    <property type="protein sequence ID" value="SHE34570.1"/>
    <property type="molecule type" value="Genomic_DNA"/>
</dbReference>
<keyword evidence="5" id="KW-1185">Reference proteome</keyword>
<organism evidence="4 6">
    <name type="scientific">Anaerotignum propionicum DSM 1682</name>
    <dbReference type="NCBI Taxonomy" id="991789"/>
    <lineage>
        <taxon>Bacteria</taxon>
        <taxon>Bacillati</taxon>
        <taxon>Bacillota</taxon>
        <taxon>Clostridia</taxon>
        <taxon>Lachnospirales</taxon>
        <taxon>Anaerotignaceae</taxon>
        <taxon>Anaerotignum</taxon>
    </lineage>
</organism>
<evidence type="ECO:0000313" key="5">
    <source>
        <dbReference type="Proteomes" id="UP000068026"/>
    </source>
</evidence>
<dbReference type="KEGG" id="cpro:CPRO_29070"/>
<feature type="transmembrane region" description="Helical" evidence="2">
    <location>
        <begin position="107"/>
        <end position="126"/>
    </location>
</feature>
<gene>
    <name evidence="3" type="ORF">CPRO_29070</name>
    <name evidence="4" type="ORF">SAMN02745151_00480</name>
</gene>
<keyword evidence="2" id="KW-1133">Transmembrane helix</keyword>
<keyword evidence="2" id="KW-0812">Transmembrane</keyword>
<reference evidence="5" key="2">
    <citation type="submission" date="2016-01" db="EMBL/GenBank/DDBJ databases">
        <authorList>
            <person name="Poehlein A."/>
            <person name="Schlien K."/>
            <person name="Gottschalk G."/>
            <person name="Buckel W."/>
            <person name="Daniel R."/>
        </authorList>
    </citation>
    <scope>NUCLEOTIDE SEQUENCE [LARGE SCALE GENOMIC DNA]</scope>
    <source>
        <strain evidence="5">X2</strain>
    </source>
</reference>
<accession>A0A0X8VBA0</accession>
<dbReference type="InterPro" id="IPR019074">
    <property type="entry name" value="YabQ"/>
</dbReference>
<evidence type="ECO:0000313" key="4">
    <source>
        <dbReference type="EMBL" id="SHE34570.1"/>
    </source>
</evidence>
<reference evidence="3 5" key="1">
    <citation type="journal article" date="2016" name="Genome Announc.">
        <title>Complete Genome Sequence of the Amino Acid-Fermenting Clostridium propionicum X2 (DSM 1682).</title>
        <authorList>
            <person name="Poehlein A."/>
            <person name="Schlien K."/>
            <person name="Chowdhury N.P."/>
            <person name="Gottschalk G."/>
            <person name="Buckel W."/>
            <person name="Daniel R."/>
        </authorList>
    </citation>
    <scope>NUCLEOTIDE SEQUENCE [LARGE SCALE GENOMIC DNA]</scope>
    <source>
        <strain evidence="3 5">X2</strain>
    </source>
</reference>
<dbReference type="Proteomes" id="UP000068026">
    <property type="component" value="Chromosome"/>
</dbReference>
<dbReference type="EMBL" id="CP014223">
    <property type="protein sequence ID" value="AMJ42437.1"/>
    <property type="molecule type" value="Genomic_DNA"/>
</dbReference>